<protein>
    <submittedName>
        <fullName evidence="2">(northern house mosquito) hypothetical protein</fullName>
    </submittedName>
</protein>
<feature type="region of interest" description="Disordered" evidence="1">
    <location>
        <begin position="1"/>
        <end position="132"/>
    </location>
</feature>
<evidence type="ECO:0000256" key="1">
    <source>
        <dbReference type="SAM" id="MobiDB-lite"/>
    </source>
</evidence>
<evidence type="ECO:0000313" key="2">
    <source>
        <dbReference type="EMBL" id="CAG6577461.1"/>
    </source>
</evidence>
<dbReference type="AlphaFoldDB" id="A0A8D8NTZ3"/>
<accession>A0A8D8NTZ3</accession>
<feature type="compositionally biased region" description="Polar residues" evidence="1">
    <location>
        <begin position="71"/>
        <end position="95"/>
    </location>
</feature>
<feature type="compositionally biased region" description="Basic and acidic residues" evidence="1">
    <location>
        <begin position="1"/>
        <end position="17"/>
    </location>
</feature>
<dbReference type="EMBL" id="HBUE01298206">
    <property type="protein sequence ID" value="CAG6577461.1"/>
    <property type="molecule type" value="Transcribed_RNA"/>
</dbReference>
<sequence>MEETRKASAGARTDRISTDPNCTSSAAYGQSLRHTGRLETERKLTAHPVQRYGSRRAAHWPTHQPTRELTRTTMSGAQAASTTSGLLRQSSNNSKPPVAHGPQPTTAGGARSESRRTTHQSSTRSADYGGRH</sequence>
<reference evidence="2" key="1">
    <citation type="submission" date="2021-05" db="EMBL/GenBank/DDBJ databases">
        <authorList>
            <person name="Alioto T."/>
            <person name="Alioto T."/>
            <person name="Gomez Garrido J."/>
        </authorList>
    </citation>
    <scope>NUCLEOTIDE SEQUENCE</scope>
</reference>
<name>A0A8D8NTZ3_CULPI</name>
<organism evidence="2">
    <name type="scientific">Culex pipiens</name>
    <name type="common">House mosquito</name>
    <dbReference type="NCBI Taxonomy" id="7175"/>
    <lineage>
        <taxon>Eukaryota</taxon>
        <taxon>Metazoa</taxon>
        <taxon>Ecdysozoa</taxon>
        <taxon>Arthropoda</taxon>
        <taxon>Hexapoda</taxon>
        <taxon>Insecta</taxon>
        <taxon>Pterygota</taxon>
        <taxon>Neoptera</taxon>
        <taxon>Endopterygota</taxon>
        <taxon>Diptera</taxon>
        <taxon>Nematocera</taxon>
        <taxon>Culicoidea</taxon>
        <taxon>Culicidae</taxon>
        <taxon>Culicinae</taxon>
        <taxon>Culicini</taxon>
        <taxon>Culex</taxon>
        <taxon>Culex</taxon>
    </lineage>
</organism>
<feature type="compositionally biased region" description="Polar residues" evidence="1">
    <location>
        <begin position="18"/>
        <end position="28"/>
    </location>
</feature>
<dbReference type="EMBL" id="HBUE01192277">
    <property type="protein sequence ID" value="CAG6525753.1"/>
    <property type="molecule type" value="Transcribed_RNA"/>
</dbReference>
<proteinExistence type="predicted"/>